<evidence type="ECO:0000256" key="3">
    <source>
        <dbReference type="ARBA" id="ARBA00022989"/>
    </source>
</evidence>
<dbReference type="PIRSF" id="PIRSF006060">
    <property type="entry name" value="AA_transporter"/>
    <property type="match status" value="1"/>
</dbReference>
<feature type="transmembrane region" description="Helical" evidence="5">
    <location>
        <begin position="227"/>
        <end position="249"/>
    </location>
</feature>
<dbReference type="STRING" id="696281.Desru_3229"/>
<keyword evidence="7" id="KW-1185">Reference proteome</keyword>
<reference evidence="7" key="1">
    <citation type="submission" date="2011-05" db="EMBL/GenBank/DDBJ databases">
        <title>Complete sequence of Desulfotomaculum ruminis DSM 2154.</title>
        <authorList>
            <person name="Lucas S."/>
            <person name="Copeland A."/>
            <person name="Lapidus A."/>
            <person name="Cheng J.-F."/>
            <person name="Goodwin L."/>
            <person name="Pitluck S."/>
            <person name="Lu M."/>
            <person name="Detter J.C."/>
            <person name="Han C."/>
            <person name="Tapia R."/>
            <person name="Land M."/>
            <person name="Hauser L."/>
            <person name="Kyrpides N."/>
            <person name="Ivanova N."/>
            <person name="Mikhailova N."/>
            <person name="Pagani I."/>
            <person name="Stams A.J.M."/>
            <person name="Plugge C.M."/>
            <person name="Muyzer G."/>
            <person name="Kuever J."/>
            <person name="Parshina S.N."/>
            <person name="Ivanova A.E."/>
            <person name="Nazina T.N."/>
            <person name="Brambilla E."/>
            <person name="Spring S."/>
            <person name="Klenk H.-P."/>
            <person name="Woyke T."/>
        </authorList>
    </citation>
    <scope>NUCLEOTIDE SEQUENCE [LARGE SCALE GENOMIC DNA]</scope>
    <source>
        <strain evidence="7">ATCC 23193 / DSM 2154 / NCIB 8452 / DL</strain>
    </source>
</reference>
<dbReference type="HOGENOM" id="CLU_007946_3_4_9"/>
<evidence type="ECO:0000313" key="7">
    <source>
        <dbReference type="Proteomes" id="UP000009234"/>
    </source>
</evidence>
<reference evidence="6 7" key="2">
    <citation type="journal article" date="2012" name="Stand. Genomic Sci.">
        <title>Complete genome sequence of the sulfate-reducing firmicute Desulfotomaculum ruminis type strain (DL(T)).</title>
        <authorList>
            <person name="Spring S."/>
            <person name="Visser M."/>
            <person name="Lu M."/>
            <person name="Copeland A."/>
            <person name="Lapidus A."/>
            <person name="Lucas S."/>
            <person name="Cheng J.F."/>
            <person name="Han C."/>
            <person name="Tapia R."/>
            <person name="Goodwin L.A."/>
            <person name="Pitluck S."/>
            <person name="Ivanova N."/>
            <person name="Land M."/>
            <person name="Hauser L."/>
            <person name="Larimer F."/>
            <person name="Rohde M."/>
            <person name="Goker M."/>
            <person name="Detter J.C."/>
            <person name="Kyrpides N.C."/>
            <person name="Woyke T."/>
            <person name="Schaap P.J."/>
            <person name="Plugge C.M."/>
            <person name="Muyzer G."/>
            <person name="Kuever J."/>
            <person name="Pereira I.A."/>
            <person name="Parshina S.N."/>
            <person name="Bernier-Latmani R."/>
            <person name="Stams A.J."/>
            <person name="Klenk H.P."/>
        </authorList>
    </citation>
    <scope>NUCLEOTIDE SEQUENCE [LARGE SCALE GENOMIC DNA]</scope>
    <source>
        <strain evidence="7">ATCC 23193 / DSM 2154 / NCIB 8452 / DL</strain>
    </source>
</reference>
<keyword evidence="4 5" id="KW-0472">Membrane</keyword>
<dbReference type="InterPro" id="IPR050598">
    <property type="entry name" value="AminoAcid_Transporter"/>
</dbReference>
<dbReference type="PANTHER" id="PTHR11785:SF512">
    <property type="entry name" value="SOBREMESA, ISOFORM B"/>
    <property type="match status" value="1"/>
</dbReference>
<keyword evidence="2 5" id="KW-0812">Transmembrane</keyword>
<evidence type="ECO:0000313" key="6">
    <source>
        <dbReference type="EMBL" id="AEG61435.1"/>
    </source>
</evidence>
<dbReference type="PANTHER" id="PTHR11785">
    <property type="entry name" value="AMINO ACID TRANSPORTER"/>
    <property type="match status" value="1"/>
</dbReference>
<dbReference type="InterPro" id="IPR002293">
    <property type="entry name" value="AA/rel_permease1"/>
</dbReference>
<evidence type="ECO:0000256" key="5">
    <source>
        <dbReference type="SAM" id="Phobius"/>
    </source>
</evidence>
<feature type="transmembrane region" description="Helical" evidence="5">
    <location>
        <begin position="155"/>
        <end position="177"/>
    </location>
</feature>
<dbReference type="Proteomes" id="UP000009234">
    <property type="component" value="Chromosome"/>
</dbReference>
<feature type="transmembrane region" description="Helical" evidence="5">
    <location>
        <begin position="189"/>
        <end position="207"/>
    </location>
</feature>
<feature type="transmembrane region" description="Helical" evidence="5">
    <location>
        <begin position="95"/>
        <end position="118"/>
    </location>
</feature>
<feature type="transmembrane region" description="Helical" evidence="5">
    <location>
        <begin position="353"/>
        <end position="373"/>
    </location>
</feature>
<organism evidence="6 7">
    <name type="scientific">Desulforamulus ruminis (strain ATCC 23193 / DSM 2154 / NCIMB 8452 / DL)</name>
    <name type="common">Desulfotomaculum ruminis</name>
    <dbReference type="NCBI Taxonomy" id="696281"/>
    <lineage>
        <taxon>Bacteria</taxon>
        <taxon>Bacillati</taxon>
        <taxon>Bacillota</taxon>
        <taxon>Clostridia</taxon>
        <taxon>Eubacteriales</taxon>
        <taxon>Peptococcaceae</taxon>
        <taxon>Desulforamulus</taxon>
    </lineage>
</organism>
<feature type="transmembrane region" description="Helical" evidence="5">
    <location>
        <begin position="385"/>
        <end position="407"/>
    </location>
</feature>
<proteinExistence type="predicted"/>
<dbReference type="AlphaFoldDB" id="F6DVH5"/>
<dbReference type="RefSeq" id="WP_013843181.1">
    <property type="nucleotide sequence ID" value="NC_015589.1"/>
</dbReference>
<dbReference type="Pfam" id="PF13520">
    <property type="entry name" value="AA_permease_2"/>
    <property type="match status" value="1"/>
</dbReference>
<protein>
    <submittedName>
        <fullName evidence="6">Amino acid permease-associated region</fullName>
    </submittedName>
</protein>
<dbReference type="Gene3D" id="1.20.1740.10">
    <property type="entry name" value="Amino acid/polyamine transporter I"/>
    <property type="match status" value="1"/>
</dbReference>
<dbReference type="eggNOG" id="COG0531">
    <property type="taxonomic scope" value="Bacteria"/>
</dbReference>
<comment type="subcellular location">
    <subcellularLocation>
        <location evidence="1">Membrane</location>
        <topology evidence="1">Multi-pass membrane protein</topology>
    </subcellularLocation>
</comment>
<dbReference type="EMBL" id="CP002780">
    <property type="protein sequence ID" value="AEG61435.1"/>
    <property type="molecule type" value="Genomic_DNA"/>
</dbReference>
<keyword evidence="3 5" id="KW-1133">Transmembrane helix</keyword>
<feature type="transmembrane region" description="Helical" evidence="5">
    <location>
        <begin position="329"/>
        <end position="347"/>
    </location>
</feature>
<evidence type="ECO:0000256" key="1">
    <source>
        <dbReference type="ARBA" id="ARBA00004141"/>
    </source>
</evidence>
<dbReference type="OrthoDB" id="3181223at2"/>
<evidence type="ECO:0000256" key="4">
    <source>
        <dbReference type="ARBA" id="ARBA00023136"/>
    </source>
</evidence>
<dbReference type="GO" id="GO:0016020">
    <property type="term" value="C:membrane"/>
    <property type="evidence" value="ECO:0007669"/>
    <property type="project" value="UniProtKB-SubCell"/>
</dbReference>
<dbReference type="KEGG" id="dru:Desru_3229"/>
<gene>
    <name evidence="6" type="ordered locus">Desru_3229</name>
</gene>
<dbReference type="GO" id="GO:0015179">
    <property type="term" value="F:L-amino acid transmembrane transporter activity"/>
    <property type="evidence" value="ECO:0007669"/>
    <property type="project" value="TreeGrafter"/>
</dbReference>
<feature type="transmembrane region" description="Helical" evidence="5">
    <location>
        <begin position="15"/>
        <end position="35"/>
    </location>
</feature>
<evidence type="ECO:0000256" key="2">
    <source>
        <dbReference type="ARBA" id="ARBA00022692"/>
    </source>
</evidence>
<accession>F6DVH5</accession>
<name>F6DVH5_DESRL</name>
<sequence length="443" mass="47735">MDEKVELKEELRREIGIFPAVATVVGLVIGSGVFFKPGKVFASTQDITWGILAWVLGGVITLLAGLTIAELAAAIPQTGGLYAWLHRIYGRMSSFLYGWIYTIIVGPGTIAALAIIFAIQVQVFFPMPNLSMKLVAIGIMLLLTLSNYFGAKYGGYIQTVSTVAKLIPLLMIIAVGLTRGTGGQAMAEGAFSGAGFSAALVAALWAYDGWQTIGNISGELKNPRRDLPLSIILGIVIVAVVYTAINIAIVRTLPLDTIAGAGTTAINLVSDRLFGEFGATLLAIGIMISIFGCLNGHVLTDPRIPFAMAQGGDFPRILRRLSPYKTPTNAFLLQTLLASIYIATGTFDALTNLVVFTMYIFFVAGMVGVMILRRREPNLRRPYTVPLYPVVPVLGIIGGIYILYSTLATDTANALYGVVVTLLGIPFFYLFNRKYFLPALEKE</sequence>
<feature type="transmembrane region" description="Helical" evidence="5">
    <location>
        <begin position="47"/>
        <end position="75"/>
    </location>
</feature>
<feature type="transmembrane region" description="Helical" evidence="5">
    <location>
        <begin position="413"/>
        <end position="432"/>
    </location>
</feature>
<feature type="transmembrane region" description="Helical" evidence="5">
    <location>
        <begin position="130"/>
        <end position="149"/>
    </location>
</feature>